<keyword evidence="1" id="KW-1133">Transmembrane helix</keyword>
<feature type="transmembrane region" description="Helical" evidence="1">
    <location>
        <begin position="54"/>
        <end position="77"/>
    </location>
</feature>
<dbReference type="RefSeq" id="WP_308976718.1">
    <property type="nucleotide sequence ID" value="NZ_JAVIDL010000014.1"/>
</dbReference>
<organism evidence="2 3">
    <name type="scientific">Acinetobacter rudis</name>
    <dbReference type="NCBI Taxonomy" id="632955"/>
    <lineage>
        <taxon>Bacteria</taxon>
        <taxon>Pseudomonadati</taxon>
        <taxon>Pseudomonadota</taxon>
        <taxon>Gammaproteobacteria</taxon>
        <taxon>Moraxellales</taxon>
        <taxon>Moraxellaceae</taxon>
        <taxon>Acinetobacter</taxon>
    </lineage>
</organism>
<feature type="transmembrane region" description="Helical" evidence="1">
    <location>
        <begin position="122"/>
        <end position="147"/>
    </location>
</feature>
<protein>
    <submittedName>
        <fullName evidence="2">Uncharacterized protein</fullName>
    </submittedName>
</protein>
<keyword evidence="1" id="KW-0472">Membrane</keyword>
<feature type="transmembrane region" description="Helical" evidence="1">
    <location>
        <begin position="89"/>
        <end position="110"/>
    </location>
</feature>
<dbReference type="EMBL" id="JAVIDL010000014">
    <property type="protein sequence ID" value="MDQ8935844.1"/>
    <property type="molecule type" value="Genomic_DNA"/>
</dbReference>
<comment type="caution">
    <text evidence="2">The sequence shown here is derived from an EMBL/GenBank/DDBJ whole genome shotgun (WGS) entry which is preliminary data.</text>
</comment>
<proteinExistence type="predicted"/>
<evidence type="ECO:0000313" key="3">
    <source>
        <dbReference type="Proteomes" id="UP001243844"/>
    </source>
</evidence>
<evidence type="ECO:0000256" key="1">
    <source>
        <dbReference type="SAM" id="Phobius"/>
    </source>
</evidence>
<gene>
    <name evidence="2" type="ORF">RFH47_08880</name>
</gene>
<dbReference type="AlphaFoldDB" id="A0AAW8JDV7"/>
<accession>A0AAW8JDV7</accession>
<reference evidence="2" key="1">
    <citation type="submission" date="2023-08" db="EMBL/GenBank/DDBJ databases">
        <title>Emergence of clinically-relevant ST2 carbapenem-resistant Acinetobacter baumannii strains in hospital sewages in Zhejiang, East of China.</title>
        <authorList>
            <person name="Kaichao C."/>
            <person name="Zhang R."/>
        </authorList>
    </citation>
    <scope>NUCLEOTIDE SEQUENCE</scope>
    <source>
        <strain evidence="2">M-RB-37</strain>
    </source>
</reference>
<dbReference type="Proteomes" id="UP001243844">
    <property type="component" value="Unassembled WGS sequence"/>
</dbReference>
<keyword evidence="1" id="KW-0812">Transmembrane</keyword>
<feature type="transmembrane region" description="Helical" evidence="1">
    <location>
        <begin position="12"/>
        <end position="34"/>
    </location>
</feature>
<sequence length="154" mass="17115">MLEPSKHNQFKIYFLYSISPFLITYLTLISIATIQSLPHLQWSDIGAFLGGSLLFAVVGLALYVIPALAVGLMMYNLVLFRGYTKRVAILRSLLIGFLCSGLWSLLLSFLAGIPDQEALSKFVVSFFLALIGAITAMLMTIFILFYLKPQPAEK</sequence>
<evidence type="ECO:0000313" key="2">
    <source>
        <dbReference type="EMBL" id="MDQ8935844.1"/>
    </source>
</evidence>
<name>A0AAW8JDV7_9GAMM</name>